<dbReference type="Proteomes" id="UP000266841">
    <property type="component" value="Unassembled WGS sequence"/>
</dbReference>
<feature type="region of interest" description="Disordered" evidence="1">
    <location>
        <begin position="126"/>
        <end position="153"/>
    </location>
</feature>
<sequence length="153" mass="16996">RRVGRHVGHVLGHVVAPDAEVREDLREDARSLARLRPGVRDAYGGPHRDDHERRDGRAEHSFRSAASRRGNGVRAAAELELEALGRRSAGTRRSETRGRSTADAGRVCRILRSSWMASFPLKKLIGEGSVEKMPLDKSRGPRAERDAMRSEEA</sequence>
<evidence type="ECO:0000313" key="2">
    <source>
        <dbReference type="EMBL" id="EJK50724.1"/>
    </source>
</evidence>
<feature type="compositionally biased region" description="Basic and acidic residues" evidence="1">
    <location>
        <begin position="129"/>
        <end position="153"/>
    </location>
</feature>
<feature type="compositionally biased region" description="Basic and acidic residues" evidence="1">
    <location>
        <begin position="46"/>
        <end position="62"/>
    </location>
</feature>
<feature type="region of interest" description="Disordered" evidence="1">
    <location>
        <begin position="36"/>
        <end position="73"/>
    </location>
</feature>
<gene>
    <name evidence="2" type="ORF">THAOC_30186</name>
</gene>
<evidence type="ECO:0000313" key="3">
    <source>
        <dbReference type="Proteomes" id="UP000266841"/>
    </source>
</evidence>
<dbReference type="EMBL" id="AGNL01043093">
    <property type="protein sequence ID" value="EJK50724.1"/>
    <property type="molecule type" value="Genomic_DNA"/>
</dbReference>
<keyword evidence="3" id="KW-1185">Reference proteome</keyword>
<name>K0RER6_THAOC</name>
<feature type="region of interest" description="Disordered" evidence="1">
    <location>
        <begin position="84"/>
        <end position="103"/>
    </location>
</feature>
<feature type="non-terminal residue" evidence="2">
    <location>
        <position position="1"/>
    </location>
</feature>
<comment type="caution">
    <text evidence="2">The sequence shown here is derived from an EMBL/GenBank/DDBJ whole genome shotgun (WGS) entry which is preliminary data.</text>
</comment>
<accession>K0RER6</accession>
<evidence type="ECO:0000256" key="1">
    <source>
        <dbReference type="SAM" id="MobiDB-lite"/>
    </source>
</evidence>
<proteinExistence type="predicted"/>
<protein>
    <submittedName>
        <fullName evidence="2">Uncharacterized protein</fullName>
    </submittedName>
</protein>
<reference evidence="2 3" key="1">
    <citation type="journal article" date="2012" name="Genome Biol.">
        <title>Genome and low-iron response of an oceanic diatom adapted to chronic iron limitation.</title>
        <authorList>
            <person name="Lommer M."/>
            <person name="Specht M."/>
            <person name="Roy A.S."/>
            <person name="Kraemer L."/>
            <person name="Andreson R."/>
            <person name="Gutowska M.A."/>
            <person name="Wolf J."/>
            <person name="Bergner S.V."/>
            <person name="Schilhabel M.B."/>
            <person name="Klostermeier U.C."/>
            <person name="Beiko R.G."/>
            <person name="Rosenstiel P."/>
            <person name="Hippler M."/>
            <person name="Laroche J."/>
        </authorList>
    </citation>
    <scope>NUCLEOTIDE SEQUENCE [LARGE SCALE GENOMIC DNA]</scope>
    <source>
        <strain evidence="2 3">CCMP1005</strain>
    </source>
</reference>
<dbReference type="AlphaFoldDB" id="K0RER6"/>
<organism evidence="2 3">
    <name type="scientific">Thalassiosira oceanica</name>
    <name type="common">Marine diatom</name>
    <dbReference type="NCBI Taxonomy" id="159749"/>
    <lineage>
        <taxon>Eukaryota</taxon>
        <taxon>Sar</taxon>
        <taxon>Stramenopiles</taxon>
        <taxon>Ochrophyta</taxon>
        <taxon>Bacillariophyta</taxon>
        <taxon>Coscinodiscophyceae</taxon>
        <taxon>Thalassiosirophycidae</taxon>
        <taxon>Thalassiosirales</taxon>
        <taxon>Thalassiosiraceae</taxon>
        <taxon>Thalassiosira</taxon>
    </lineage>
</organism>